<dbReference type="AlphaFoldDB" id="A0AAV0FNJ6"/>
<dbReference type="Gene3D" id="3.30.420.10">
    <property type="entry name" value="Ribonuclease H-like superfamily/Ribonuclease H"/>
    <property type="match status" value="1"/>
</dbReference>
<dbReference type="Proteomes" id="UP001152523">
    <property type="component" value="Unassembled WGS sequence"/>
</dbReference>
<proteinExistence type="predicted"/>
<evidence type="ECO:0000313" key="2">
    <source>
        <dbReference type="Proteomes" id="UP001152523"/>
    </source>
</evidence>
<dbReference type="PANTHER" id="PTHR42648">
    <property type="entry name" value="TRANSPOSASE, PUTATIVE-RELATED"/>
    <property type="match status" value="1"/>
</dbReference>
<dbReference type="InterPro" id="IPR039537">
    <property type="entry name" value="Retrotran_Ty1/copia-like"/>
</dbReference>
<dbReference type="InterPro" id="IPR012337">
    <property type="entry name" value="RNaseH-like_sf"/>
</dbReference>
<dbReference type="GO" id="GO:0003676">
    <property type="term" value="F:nucleic acid binding"/>
    <property type="evidence" value="ECO:0007669"/>
    <property type="project" value="InterPro"/>
</dbReference>
<dbReference type="SUPFAM" id="SSF53098">
    <property type="entry name" value="Ribonuclease H-like"/>
    <property type="match status" value="1"/>
</dbReference>
<name>A0AAV0FNJ6_9ASTE</name>
<dbReference type="InterPro" id="IPR036397">
    <property type="entry name" value="RNaseH_sf"/>
</dbReference>
<comment type="caution">
    <text evidence="1">The sequence shown here is derived from an EMBL/GenBank/DDBJ whole genome shotgun (WGS) entry which is preliminary data.</text>
</comment>
<organism evidence="1 2">
    <name type="scientific">Cuscuta epithymum</name>
    <dbReference type="NCBI Taxonomy" id="186058"/>
    <lineage>
        <taxon>Eukaryota</taxon>
        <taxon>Viridiplantae</taxon>
        <taxon>Streptophyta</taxon>
        <taxon>Embryophyta</taxon>
        <taxon>Tracheophyta</taxon>
        <taxon>Spermatophyta</taxon>
        <taxon>Magnoliopsida</taxon>
        <taxon>eudicotyledons</taxon>
        <taxon>Gunneridae</taxon>
        <taxon>Pentapetalae</taxon>
        <taxon>asterids</taxon>
        <taxon>lamiids</taxon>
        <taxon>Solanales</taxon>
        <taxon>Convolvulaceae</taxon>
        <taxon>Cuscuteae</taxon>
        <taxon>Cuscuta</taxon>
        <taxon>Cuscuta subgen. Cuscuta</taxon>
    </lineage>
</organism>
<dbReference type="PANTHER" id="PTHR42648:SF28">
    <property type="entry name" value="TRANSPOSON-ENCODED PROTEIN WITH RIBONUCLEASE H-LIKE AND RETROVIRUS ZINC FINGER-LIKE DOMAINS"/>
    <property type="match status" value="1"/>
</dbReference>
<gene>
    <name evidence="1" type="ORF">CEPIT_LOCUS35712</name>
</gene>
<sequence>MSNKGLDVMRRAGYFGKDSVTSVPFCESCVLGKQHRVSFPPSSYPNLSKCSSVLEYVHADVWGPASVPTHGGRKYFLSIIDAFSRKV</sequence>
<dbReference type="EMBL" id="CAMAPF010000997">
    <property type="protein sequence ID" value="CAH9137005.1"/>
    <property type="molecule type" value="Genomic_DNA"/>
</dbReference>
<accession>A0AAV0FNJ6</accession>
<evidence type="ECO:0000313" key="1">
    <source>
        <dbReference type="EMBL" id="CAH9137005.1"/>
    </source>
</evidence>
<reference evidence="1" key="1">
    <citation type="submission" date="2022-07" db="EMBL/GenBank/DDBJ databases">
        <authorList>
            <person name="Macas J."/>
            <person name="Novak P."/>
            <person name="Neumann P."/>
        </authorList>
    </citation>
    <scope>NUCLEOTIDE SEQUENCE</scope>
</reference>
<protein>
    <submittedName>
        <fullName evidence="1">Uncharacterized protein</fullName>
    </submittedName>
</protein>
<keyword evidence="2" id="KW-1185">Reference proteome</keyword>